<keyword evidence="3 6" id="KW-0713">Self-incompatibility</keyword>
<keyword evidence="4 6" id="KW-0964">Secreted</keyword>
<dbReference type="EMBL" id="CACVBM020001329">
    <property type="protein sequence ID" value="CAA7045784.1"/>
    <property type="molecule type" value="Genomic_DNA"/>
</dbReference>
<evidence type="ECO:0000256" key="5">
    <source>
        <dbReference type="ARBA" id="ARBA00022729"/>
    </source>
</evidence>
<dbReference type="AlphaFoldDB" id="A0A6D2JZQ8"/>
<name>A0A6D2JZQ8_9BRAS</name>
<evidence type="ECO:0000313" key="8">
    <source>
        <dbReference type="EMBL" id="CAA7045784.1"/>
    </source>
</evidence>
<dbReference type="PANTHER" id="PTHR31232">
    <property type="match status" value="1"/>
</dbReference>
<evidence type="ECO:0000256" key="2">
    <source>
        <dbReference type="ARBA" id="ARBA00005581"/>
    </source>
</evidence>
<keyword evidence="5" id="KW-0732">Signal</keyword>
<organism evidence="8 9">
    <name type="scientific">Microthlaspi erraticum</name>
    <dbReference type="NCBI Taxonomy" id="1685480"/>
    <lineage>
        <taxon>Eukaryota</taxon>
        <taxon>Viridiplantae</taxon>
        <taxon>Streptophyta</taxon>
        <taxon>Embryophyta</taxon>
        <taxon>Tracheophyta</taxon>
        <taxon>Spermatophyta</taxon>
        <taxon>Magnoliopsida</taxon>
        <taxon>eudicotyledons</taxon>
        <taxon>Gunneridae</taxon>
        <taxon>Pentapetalae</taxon>
        <taxon>rosids</taxon>
        <taxon>malvids</taxon>
        <taxon>Brassicales</taxon>
        <taxon>Brassicaceae</taxon>
        <taxon>Coluteocarpeae</taxon>
        <taxon>Microthlaspi</taxon>
    </lineage>
</organism>
<accession>A0A6D2JZQ8</accession>
<comment type="similarity">
    <text evidence="2 6">Belongs to the plant self-incompatibility (S1) protein family.</text>
</comment>
<dbReference type="Pfam" id="PF05938">
    <property type="entry name" value="Self-incomp_S1"/>
    <property type="match status" value="1"/>
</dbReference>
<dbReference type="GO" id="GO:0060320">
    <property type="term" value="P:rejection of self pollen"/>
    <property type="evidence" value="ECO:0007669"/>
    <property type="project" value="UniProtKB-KW"/>
</dbReference>
<evidence type="ECO:0000256" key="4">
    <source>
        <dbReference type="ARBA" id="ARBA00022525"/>
    </source>
</evidence>
<evidence type="ECO:0000313" key="7">
    <source>
        <dbReference type="EMBL" id="CAA7041998.1"/>
    </source>
</evidence>
<gene>
    <name evidence="7" type="ORF">MERR_LOCUS29233</name>
    <name evidence="8" type="ORF">MERR_LOCUS33019</name>
</gene>
<evidence type="ECO:0000256" key="6">
    <source>
        <dbReference type="RuleBase" id="RU367044"/>
    </source>
</evidence>
<dbReference type="GO" id="GO:0005576">
    <property type="term" value="C:extracellular region"/>
    <property type="evidence" value="ECO:0007669"/>
    <property type="project" value="UniProtKB-SubCell"/>
</dbReference>
<evidence type="ECO:0000256" key="1">
    <source>
        <dbReference type="ARBA" id="ARBA00004613"/>
    </source>
</evidence>
<sequence length="236" mass="26655">MMSNTALSSHTSTVSIRNSLPSHKDLKVQCQSFSQDLGYHIVHPTGSYTFRYAEWGQGDDEHKFCRLWQGPNFKHHQVFDVDNGDVWEAREDGIYLSLDHLEDHRDQFAFLYPWDDQSVKLHGLPIQNQLAMSGEAHIPYILLEIPSNFRCGIFIPNIPPRDDGQSGEVHIPYILLEIPSNFRCGIFIPNMPSRDDGYLAIDLGMFGLGSPAPILGIVDDWTNYGSDRVGMYGSGL</sequence>
<proteinExistence type="inferred from homology"/>
<dbReference type="InterPro" id="IPR010264">
    <property type="entry name" value="Self-incomp_S1"/>
</dbReference>
<protein>
    <recommendedName>
        <fullName evidence="6">S-protein homolog</fullName>
    </recommendedName>
</protein>
<dbReference type="OrthoDB" id="1727555at2759"/>
<dbReference type="PANTHER" id="PTHR31232:SF35">
    <property type="entry name" value="S-PROTEIN HOMOLOG 26"/>
    <property type="match status" value="1"/>
</dbReference>
<dbReference type="Proteomes" id="UP000467841">
    <property type="component" value="Unassembled WGS sequence"/>
</dbReference>
<evidence type="ECO:0000313" key="9">
    <source>
        <dbReference type="Proteomes" id="UP000467841"/>
    </source>
</evidence>
<evidence type="ECO:0000256" key="3">
    <source>
        <dbReference type="ARBA" id="ARBA00022471"/>
    </source>
</evidence>
<keyword evidence="9" id="KW-1185">Reference proteome</keyword>
<dbReference type="EMBL" id="CACVBM020001259">
    <property type="protein sequence ID" value="CAA7041998.1"/>
    <property type="molecule type" value="Genomic_DNA"/>
</dbReference>
<comment type="subcellular location">
    <subcellularLocation>
        <location evidence="1 6">Secreted</location>
    </subcellularLocation>
</comment>
<reference evidence="8 9" key="1">
    <citation type="submission" date="2020-01" db="EMBL/GenBank/DDBJ databases">
        <authorList>
            <person name="Mishra B."/>
        </authorList>
    </citation>
    <scope>NUCLEOTIDE SEQUENCE [LARGE SCALE GENOMIC DNA]</scope>
</reference>